<dbReference type="PROSITE" id="PS52015">
    <property type="entry name" value="TONB_CTD"/>
    <property type="match status" value="1"/>
</dbReference>
<evidence type="ECO:0000313" key="7">
    <source>
        <dbReference type="EMBL" id="ODS30363.1"/>
    </source>
</evidence>
<organism evidence="7 8">
    <name type="scientific">Candidatus Scalindua rubra</name>
    <dbReference type="NCBI Taxonomy" id="1872076"/>
    <lineage>
        <taxon>Bacteria</taxon>
        <taxon>Pseudomonadati</taxon>
        <taxon>Planctomycetota</taxon>
        <taxon>Candidatus Brocadiia</taxon>
        <taxon>Candidatus Brocadiales</taxon>
        <taxon>Candidatus Scalinduaceae</taxon>
        <taxon>Candidatus Scalindua</taxon>
    </lineage>
</organism>
<sequence>MMKNIIEIFTFVFLIIASSFLIASENTIQDSTGILYEEPPQPITLPPIHFDDIEGTVIVKTFIDDGGNVKETIILKAMPNTGQNEFAVETIRNTQFTPAKKNGEPIGVWITIPVNFVIKDYQHESTSILDTMTPKQAIAVVLLFAVSIFLFLK</sequence>
<protein>
    <submittedName>
        <fullName evidence="7">Gram-negative bacterial tonB protein</fullName>
    </submittedName>
</protein>
<dbReference type="Proteomes" id="UP000094056">
    <property type="component" value="Unassembled WGS sequence"/>
</dbReference>
<keyword evidence="2 5" id="KW-0812">Transmembrane</keyword>
<comment type="subcellular location">
    <subcellularLocation>
        <location evidence="1">Membrane</location>
        <topology evidence="1">Single-pass membrane protein</topology>
    </subcellularLocation>
</comment>
<keyword evidence="4 5" id="KW-0472">Membrane</keyword>
<dbReference type="AlphaFoldDB" id="A0A1E3X3W1"/>
<name>A0A1E3X3W1_9BACT</name>
<dbReference type="NCBIfam" id="TIGR01352">
    <property type="entry name" value="tonB_Cterm"/>
    <property type="match status" value="1"/>
</dbReference>
<evidence type="ECO:0000259" key="6">
    <source>
        <dbReference type="PROSITE" id="PS52015"/>
    </source>
</evidence>
<dbReference type="Pfam" id="PF03544">
    <property type="entry name" value="TonB_C"/>
    <property type="match status" value="1"/>
</dbReference>
<evidence type="ECO:0000256" key="4">
    <source>
        <dbReference type="ARBA" id="ARBA00023136"/>
    </source>
</evidence>
<evidence type="ECO:0000256" key="3">
    <source>
        <dbReference type="ARBA" id="ARBA00022989"/>
    </source>
</evidence>
<gene>
    <name evidence="7" type="ORF">SCARUB_04522</name>
</gene>
<proteinExistence type="predicted"/>
<evidence type="ECO:0000256" key="1">
    <source>
        <dbReference type="ARBA" id="ARBA00004167"/>
    </source>
</evidence>
<dbReference type="GO" id="GO:0055085">
    <property type="term" value="P:transmembrane transport"/>
    <property type="evidence" value="ECO:0007669"/>
    <property type="project" value="InterPro"/>
</dbReference>
<dbReference type="Gene3D" id="3.30.1150.10">
    <property type="match status" value="1"/>
</dbReference>
<feature type="transmembrane region" description="Helical" evidence="5">
    <location>
        <begin position="136"/>
        <end position="152"/>
    </location>
</feature>
<reference evidence="7 8" key="1">
    <citation type="submission" date="2016-07" db="EMBL/GenBank/DDBJ databases">
        <title>Draft genome of Scalindua rubra, obtained from a brine-seawater interface in the Red Sea, sheds light on salt adaptation in anammox bacteria.</title>
        <authorList>
            <person name="Speth D.R."/>
            <person name="Lagkouvardos I."/>
            <person name="Wang Y."/>
            <person name="Qian P.-Y."/>
            <person name="Dutilh B.E."/>
            <person name="Jetten M.S."/>
        </authorList>
    </citation>
    <scope>NUCLEOTIDE SEQUENCE [LARGE SCALE GENOMIC DNA]</scope>
    <source>
        <strain evidence="7">BSI-1</strain>
    </source>
</reference>
<comment type="caution">
    <text evidence="7">The sequence shown here is derived from an EMBL/GenBank/DDBJ whole genome shotgun (WGS) entry which is preliminary data.</text>
</comment>
<dbReference type="GO" id="GO:0016020">
    <property type="term" value="C:membrane"/>
    <property type="evidence" value="ECO:0007669"/>
    <property type="project" value="UniProtKB-SubCell"/>
</dbReference>
<keyword evidence="3 5" id="KW-1133">Transmembrane helix</keyword>
<evidence type="ECO:0000313" key="8">
    <source>
        <dbReference type="Proteomes" id="UP000094056"/>
    </source>
</evidence>
<evidence type="ECO:0000256" key="5">
    <source>
        <dbReference type="SAM" id="Phobius"/>
    </source>
</evidence>
<dbReference type="InterPro" id="IPR037682">
    <property type="entry name" value="TonB_C"/>
</dbReference>
<accession>A0A1E3X3W1</accession>
<dbReference type="InterPro" id="IPR006260">
    <property type="entry name" value="TonB/TolA_C"/>
</dbReference>
<feature type="domain" description="TonB C-terminal" evidence="6">
    <location>
        <begin position="29"/>
        <end position="125"/>
    </location>
</feature>
<dbReference type="EMBL" id="MAYW01000237">
    <property type="protein sequence ID" value="ODS30363.1"/>
    <property type="molecule type" value="Genomic_DNA"/>
</dbReference>
<evidence type="ECO:0000256" key="2">
    <source>
        <dbReference type="ARBA" id="ARBA00022692"/>
    </source>
</evidence>
<dbReference type="SUPFAM" id="SSF74653">
    <property type="entry name" value="TolA/TonB C-terminal domain"/>
    <property type="match status" value="1"/>
</dbReference>